<evidence type="ECO:0000256" key="7">
    <source>
        <dbReference type="RuleBase" id="RU363032"/>
    </source>
</evidence>
<evidence type="ECO:0000256" key="3">
    <source>
        <dbReference type="ARBA" id="ARBA00022475"/>
    </source>
</evidence>
<evidence type="ECO:0000256" key="5">
    <source>
        <dbReference type="ARBA" id="ARBA00022989"/>
    </source>
</evidence>
<dbReference type="RefSeq" id="WP_193497826.1">
    <property type="nucleotide sequence ID" value="NZ_CP063169.1"/>
</dbReference>
<dbReference type="KEGG" id="halt:IM660_02290"/>
<organism evidence="10 11">
    <name type="scientific">Ruania alkalisoli</name>
    <dbReference type="NCBI Taxonomy" id="2779775"/>
    <lineage>
        <taxon>Bacteria</taxon>
        <taxon>Bacillati</taxon>
        <taxon>Actinomycetota</taxon>
        <taxon>Actinomycetes</taxon>
        <taxon>Micrococcales</taxon>
        <taxon>Ruaniaceae</taxon>
        <taxon>Ruania</taxon>
    </lineage>
</organism>
<feature type="compositionally biased region" description="Low complexity" evidence="8">
    <location>
        <begin position="1"/>
        <end position="18"/>
    </location>
</feature>
<protein>
    <submittedName>
        <fullName evidence="10">Sugar ABC transporter permease</fullName>
    </submittedName>
</protein>
<dbReference type="PROSITE" id="PS50928">
    <property type="entry name" value="ABC_TM1"/>
    <property type="match status" value="1"/>
</dbReference>
<dbReference type="AlphaFoldDB" id="A0A7M1SUK0"/>
<dbReference type="Proteomes" id="UP000593758">
    <property type="component" value="Chromosome"/>
</dbReference>
<feature type="transmembrane region" description="Helical" evidence="7">
    <location>
        <begin position="126"/>
        <end position="146"/>
    </location>
</feature>
<name>A0A7M1SUK0_9MICO</name>
<evidence type="ECO:0000256" key="6">
    <source>
        <dbReference type="ARBA" id="ARBA00023136"/>
    </source>
</evidence>
<gene>
    <name evidence="10" type="ORF">IM660_02290</name>
</gene>
<evidence type="ECO:0000256" key="1">
    <source>
        <dbReference type="ARBA" id="ARBA00004651"/>
    </source>
</evidence>
<dbReference type="InterPro" id="IPR051393">
    <property type="entry name" value="ABC_transporter_permease"/>
</dbReference>
<sequence length="317" mass="34394">MSQAVSAAGAVTAGSSTQPRRRPSRPRERASAIAFIAPTALLFAIFVVYPIVYNLQASTLDWDGINAGTWVGLGNYERLLSDPVFGLTMRNSAWWILLTVFPQAVIGFALAWLLNTKLRGRTVYRAIFFVPAILSPVVVGIVWQRLLDPFNGVLAQVGRAVGIEALTRPYLAEPSTAIFAVIAVNVWMWSGFSMLFYLAGLQLLDRAVLEAARIDGATGFQLISRVVLPLLKPTHLSLVLLGIIGSLKTFELVYMLTEGGPNHASEMLPTYTFKQAFQLQSVGYGSTISVVLLVVAIGSSLTMLRVFGAGFITGEQK</sequence>
<feature type="transmembrane region" description="Helical" evidence="7">
    <location>
        <begin position="177"/>
        <end position="199"/>
    </location>
</feature>
<dbReference type="PANTHER" id="PTHR30193">
    <property type="entry name" value="ABC TRANSPORTER PERMEASE PROTEIN"/>
    <property type="match status" value="1"/>
</dbReference>
<evidence type="ECO:0000256" key="2">
    <source>
        <dbReference type="ARBA" id="ARBA00022448"/>
    </source>
</evidence>
<evidence type="ECO:0000256" key="8">
    <source>
        <dbReference type="SAM" id="MobiDB-lite"/>
    </source>
</evidence>
<keyword evidence="4 7" id="KW-0812">Transmembrane</keyword>
<dbReference type="CDD" id="cd06261">
    <property type="entry name" value="TM_PBP2"/>
    <property type="match status" value="1"/>
</dbReference>
<comment type="similarity">
    <text evidence="7">Belongs to the binding-protein-dependent transport system permease family.</text>
</comment>
<keyword evidence="2 7" id="KW-0813">Transport</keyword>
<feature type="transmembrane region" description="Helical" evidence="7">
    <location>
        <begin position="30"/>
        <end position="52"/>
    </location>
</feature>
<comment type="subcellular location">
    <subcellularLocation>
        <location evidence="1 7">Cell membrane</location>
        <topology evidence="1 7">Multi-pass membrane protein</topology>
    </subcellularLocation>
</comment>
<dbReference type="GO" id="GO:0055085">
    <property type="term" value="P:transmembrane transport"/>
    <property type="evidence" value="ECO:0007669"/>
    <property type="project" value="InterPro"/>
</dbReference>
<dbReference type="InterPro" id="IPR000515">
    <property type="entry name" value="MetI-like"/>
</dbReference>
<evidence type="ECO:0000256" key="4">
    <source>
        <dbReference type="ARBA" id="ARBA00022692"/>
    </source>
</evidence>
<feature type="domain" description="ABC transmembrane type-1" evidence="9">
    <location>
        <begin position="89"/>
        <end position="305"/>
    </location>
</feature>
<dbReference type="GO" id="GO:0005886">
    <property type="term" value="C:plasma membrane"/>
    <property type="evidence" value="ECO:0007669"/>
    <property type="project" value="UniProtKB-SubCell"/>
</dbReference>
<dbReference type="SUPFAM" id="SSF161098">
    <property type="entry name" value="MetI-like"/>
    <property type="match status" value="1"/>
</dbReference>
<feature type="region of interest" description="Disordered" evidence="8">
    <location>
        <begin position="1"/>
        <end position="26"/>
    </location>
</feature>
<dbReference type="InterPro" id="IPR035906">
    <property type="entry name" value="MetI-like_sf"/>
</dbReference>
<evidence type="ECO:0000259" key="9">
    <source>
        <dbReference type="PROSITE" id="PS50928"/>
    </source>
</evidence>
<feature type="transmembrane region" description="Helical" evidence="7">
    <location>
        <begin position="277"/>
        <end position="297"/>
    </location>
</feature>
<proteinExistence type="inferred from homology"/>
<accession>A0A7M1SUK0</accession>
<keyword evidence="5 7" id="KW-1133">Transmembrane helix</keyword>
<keyword evidence="3" id="KW-1003">Cell membrane</keyword>
<keyword evidence="11" id="KW-1185">Reference proteome</keyword>
<reference evidence="10 11" key="1">
    <citation type="submission" date="2020-10" db="EMBL/GenBank/DDBJ databases">
        <title>Haloactinobacterium sp. RN3S43, a bacterium isolated from saline soil.</title>
        <authorList>
            <person name="Sun J.-Q."/>
        </authorList>
    </citation>
    <scope>NUCLEOTIDE SEQUENCE [LARGE SCALE GENOMIC DNA]</scope>
    <source>
        <strain evidence="10 11">RN3S43</strain>
    </source>
</reference>
<evidence type="ECO:0000313" key="10">
    <source>
        <dbReference type="EMBL" id="QOR71161.1"/>
    </source>
</evidence>
<evidence type="ECO:0000313" key="11">
    <source>
        <dbReference type="Proteomes" id="UP000593758"/>
    </source>
</evidence>
<dbReference type="PANTHER" id="PTHR30193:SF37">
    <property type="entry name" value="INNER MEMBRANE ABC TRANSPORTER PERMEASE PROTEIN YCJO"/>
    <property type="match status" value="1"/>
</dbReference>
<dbReference type="Gene3D" id="1.10.3720.10">
    <property type="entry name" value="MetI-like"/>
    <property type="match status" value="1"/>
</dbReference>
<dbReference type="EMBL" id="CP063169">
    <property type="protein sequence ID" value="QOR71161.1"/>
    <property type="molecule type" value="Genomic_DNA"/>
</dbReference>
<feature type="transmembrane region" description="Helical" evidence="7">
    <location>
        <begin position="93"/>
        <end position="114"/>
    </location>
</feature>
<dbReference type="Pfam" id="PF00528">
    <property type="entry name" value="BPD_transp_1"/>
    <property type="match status" value="1"/>
</dbReference>
<keyword evidence="6 7" id="KW-0472">Membrane</keyword>